<dbReference type="InterPro" id="IPR034466">
    <property type="entry name" value="Methyltransferase_Class_B"/>
</dbReference>
<keyword evidence="5" id="KW-0411">Iron-sulfur</keyword>
<feature type="domain" description="Radical SAM core" evidence="7">
    <location>
        <begin position="164"/>
        <end position="387"/>
    </location>
</feature>
<dbReference type="InterPro" id="IPR006638">
    <property type="entry name" value="Elp3/MiaA/NifB-like_rSAM"/>
</dbReference>
<dbReference type="RefSeq" id="WP_207679006.1">
    <property type="nucleotide sequence ID" value="NZ_CP061800.1"/>
</dbReference>
<keyword evidence="3" id="KW-0479">Metal-binding</keyword>
<dbReference type="Pfam" id="PF02310">
    <property type="entry name" value="B12-binding"/>
    <property type="match status" value="1"/>
</dbReference>
<dbReference type="SMART" id="SM00729">
    <property type="entry name" value="Elp3"/>
    <property type="match status" value="1"/>
</dbReference>
<dbReference type="Gene3D" id="3.40.50.280">
    <property type="entry name" value="Cobalamin-binding domain"/>
    <property type="match status" value="1"/>
</dbReference>
<organism evidence="8 9">
    <name type="scientific">Desulfonema magnum</name>
    <dbReference type="NCBI Taxonomy" id="45655"/>
    <lineage>
        <taxon>Bacteria</taxon>
        <taxon>Pseudomonadati</taxon>
        <taxon>Thermodesulfobacteriota</taxon>
        <taxon>Desulfobacteria</taxon>
        <taxon>Desulfobacterales</taxon>
        <taxon>Desulfococcaceae</taxon>
        <taxon>Desulfonema</taxon>
    </lineage>
</organism>
<dbReference type="EMBL" id="CP061800">
    <property type="protein sequence ID" value="QTA91074.1"/>
    <property type="molecule type" value="Genomic_DNA"/>
</dbReference>
<dbReference type="InterPro" id="IPR023404">
    <property type="entry name" value="rSAM_horseshoe"/>
</dbReference>
<keyword evidence="9" id="KW-1185">Reference proteome</keyword>
<dbReference type="Pfam" id="PF04055">
    <property type="entry name" value="Radical_SAM"/>
    <property type="match status" value="1"/>
</dbReference>
<dbReference type="SUPFAM" id="SSF102114">
    <property type="entry name" value="Radical SAM enzymes"/>
    <property type="match status" value="1"/>
</dbReference>
<feature type="domain" description="B12-binding" evidence="6">
    <location>
        <begin position="8"/>
        <end position="141"/>
    </location>
</feature>
<accession>A0A975BTQ1</accession>
<dbReference type="GO" id="GO:0003824">
    <property type="term" value="F:catalytic activity"/>
    <property type="evidence" value="ECO:0007669"/>
    <property type="project" value="InterPro"/>
</dbReference>
<keyword evidence="2" id="KW-0949">S-adenosyl-L-methionine</keyword>
<dbReference type="InterPro" id="IPR007197">
    <property type="entry name" value="rSAM"/>
</dbReference>
<dbReference type="CDD" id="cd01335">
    <property type="entry name" value="Radical_SAM"/>
    <property type="match status" value="1"/>
</dbReference>
<dbReference type="PROSITE" id="PS51332">
    <property type="entry name" value="B12_BINDING"/>
    <property type="match status" value="1"/>
</dbReference>
<evidence type="ECO:0000256" key="2">
    <source>
        <dbReference type="ARBA" id="ARBA00022691"/>
    </source>
</evidence>
<dbReference type="AlphaFoldDB" id="A0A975BTQ1"/>
<dbReference type="KEGG" id="dmm:dnm_071390"/>
<evidence type="ECO:0000259" key="7">
    <source>
        <dbReference type="PROSITE" id="PS51918"/>
    </source>
</evidence>
<evidence type="ECO:0000256" key="4">
    <source>
        <dbReference type="ARBA" id="ARBA00023004"/>
    </source>
</evidence>
<evidence type="ECO:0000259" key="6">
    <source>
        <dbReference type="PROSITE" id="PS51332"/>
    </source>
</evidence>
<dbReference type="GO" id="GO:0051539">
    <property type="term" value="F:4 iron, 4 sulfur cluster binding"/>
    <property type="evidence" value="ECO:0007669"/>
    <property type="project" value="UniProtKB-KW"/>
</dbReference>
<name>A0A975BTQ1_9BACT</name>
<comment type="cofactor">
    <cofactor evidence="1">
        <name>[4Fe-4S] cluster</name>
        <dbReference type="ChEBI" id="CHEBI:49883"/>
    </cofactor>
</comment>
<evidence type="ECO:0000256" key="1">
    <source>
        <dbReference type="ARBA" id="ARBA00001966"/>
    </source>
</evidence>
<proteinExistence type="predicted"/>
<dbReference type="GO" id="GO:0005829">
    <property type="term" value="C:cytosol"/>
    <property type="evidence" value="ECO:0007669"/>
    <property type="project" value="TreeGrafter"/>
</dbReference>
<gene>
    <name evidence="8" type="ORF">dnm_071390</name>
</gene>
<dbReference type="PANTHER" id="PTHR43409:SF16">
    <property type="entry name" value="SLR0320 PROTEIN"/>
    <property type="match status" value="1"/>
</dbReference>
<dbReference type="SFLD" id="SFLDS00029">
    <property type="entry name" value="Radical_SAM"/>
    <property type="match status" value="1"/>
</dbReference>
<evidence type="ECO:0000256" key="3">
    <source>
        <dbReference type="ARBA" id="ARBA00022723"/>
    </source>
</evidence>
<sequence length="628" mass="71278">MKVLLLQLPIPQLTYGKQTGNIPLGAACLKQAAALMPDIHIEVLSERLVSYLGDAALIDLILSKKPDILGFTAYCWNVERSLYVARAVKKEQDIKIIFGGPEMTPDNRLVSSEPVDFCVYGEGEAVFLQLLQNPRLWHEKSASLSAESLFCNVRSPYLSGFPEPEIENMMLLETQRGCPYRCGYCYYNKSRHHVSAVSADLVLEGIQWACDQGIGEVYLLDPSLNVRPGLKNLLNEIERINHDGRISIRSEIRAEAITPSLAQSFARAGFTEFEIGLQTTNPQALKLMNRPTDPERVRKGVNHLQEVGVLPSVDLIIGLPGDDLASFKASVDFVAEHRMYEDIQVFFLSVLPGTDFRRNTRELGLRYQSRPPYTVIDTRGFSQDDMLSAFFYAEDVFDVVLQPEPDLDLSYRFETASVEIPARGIPQRPGGRDYISKIILDAELPLSRIEDMARRVSHPYQIIFRPPLDNRAFMLKVVEILSVENPQTPLEIVFMEPHTLPDPVAFEAALKLHRPLYLDLDLPAYGSRTFLFTLVSTDTDIKFDGIMKRQVFLWKSDHLPDMAELEELFSLDGVLMDNRVSREAWIKWQDEFAKQEDKIPFISFADISLQHRWIGLTSDGEYWSEALL</sequence>
<dbReference type="InterPro" id="IPR051198">
    <property type="entry name" value="BchE-like"/>
</dbReference>
<evidence type="ECO:0000313" key="8">
    <source>
        <dbReference type="EMBL" id="QTA91074.1"/>
    </source>
</evidence>
<dbReference type="InterPro" id="IPR006158">
    <property type="entry name" value="Cobalamin-bd"/>
</dbReference>
<dbReference type="SFLD" id="SFLDG01123">
    <property type="entry name" value="methyltransferase_(Class_B)"/>
    <property type="match status" value="1"/>
</dbReference>
<dbReference type="Gene3D" id="3.80.30.20">
    <property type="entry name" value="tm_1862 like domain"/>
    <property type="match status" value="1"/>
</dbReference>
<dbReference type="PROSITE" id="PS51257">
    <property type="entry name" value="PROKAR_LIPOPROTEIN"/>
    <property type="match status" value="1"/>
</dbReference>
<dbReference type="InterPro" id="IPR058240">
    <property type="entry name" value="rSAM_sf"/>
</dbReference>
<reference evidence="8" key="1">
    <citation type="journal article" date="2021" name="Microb. Physiol.">
        <title>Proteogenomic Insights into the Physiology of Marine, Sulfate-Reducing, Filamentous Desulfonema limicola and Desulfonema magnum.</title>
        <authorList>
            <person name="Schnaars V."/>
            <person name="Wohlbrand L."/>
            <person name="Scheve S."/>
            <person name="Hinrichs C."/>
            <person name="Reinhardt R."/>
            <person name="Rabus R."/>
        </authorList>
    </citation>
    <scope>NUCLEOTIDE SEQUENCE</scope>
    <source>
        <strain evidence="8">4be13</strain>
    </source>
</reference>
<dbReference type="Proteomes" id="UP000663722">
    <property type="component" value="Chromosome"/>
</dbReference>
<dbReference type="GO" id="GO:0031419">
    <property type="term" value="F:cobalamin binding"/>
    <property type="evidence" value="ECO:0007669"/>
    <property type="project" value="InterPro"/>
</dbReference>
<evidence type="ECO:0000313" key="9">
    <source>
        <dbReference type="Proteomes" id="UP000663722"/>
    </source>
</evidence>
<dbReference type="PANTHER" id="PTHR43409">
    <property type="entry name" value="ANAEROBIC MAGNESIUM-PROTOPORPHYRIN IX MONOMETHYL ESTER CYCLASE-RELATED"/>
    <property type="match status" value="1"/>
</dbReference>
<keyword evidence="4" id="KW-0408">Iron</keyword>
<protein>
    <submittedName>
        <fullName evidence="8">Cobalamin-binding radical SAM domain protein</fullName>
    </submittedName>
</protein>
<evidence type="ECO:0000256" key="5">
    <source>
        <dbReference type="ARBA" id="ARBA00023014"/>
    </source>
</evidence>
<dbReference type="SFLD" id="SFLDG01082">
    <property type="entry name" value="B12-binding_domain_containing"/>
    <property type="match status" value="1"/>
</dbReference>
<dbReference type="PROSITE" id="PS51918">
    <property type="entry name" value="RADICAL_SAM"/>
    <property type="match status" value="1"/>
</dbReference>
<dbReference type="GO" id="GO:0046872">
    <property type="term" value="F:metal ion binding"/>
    <property type="evidence" value="ECO:0007669"/>
    <property type="project" value="UniProtKB-KW"/>
</dbReference>